<dbReference type="InterPro" id="IPR017946">
    <property type="entry name" value="PLC-like_Pdiesterase_TIM-brl"/>
</dbReference>
<dbReference type="STRING" id="1907941.BKE30_03685"/>
<feature type="domain" description="GP-PDE" evidence="1">
    <location>
        <begin position="1"/>
        <end position="237"/>
    </location>
</feature>
<dbReference type="RefSeq" id="WP_076877303.1">
    <property type="nucleotide sequence ID" value="NZ_MLCN01000008.1"/>
</dbReference>
<accession>A0A1S8CW46</accession>
<dbReference type="Proteomes" id="UP000192132">
    <property type="component" value="Unassembled WGS sequence"/>
</dbReference>
<dbReference type="Pfam" id="PF03009">
    <property type="entry name" value="GDPD"/>
    <property type="match status" value="1"/>
</dbReference>
<evidence type="ECO:0000259" key="1">
    <source>
        <dbReference type="PROSITE" id="PS51704"/>
    </source>
</evidence>
<proteinExistence type="predicted"/>
<reference evidence="2 3" key="1">
    <citation type="submission" date="2016-10" db="EMBL/GenBank/DDBJ databases">
        <title>Draft Genome sequence of Alkanindiges sp. strain H1.</title>
        <authorList>
            <person name="Subhash Y."/>
            <person name="Lee S."/>
        </authorList>
    </citation>
    <scope>NUCLEOTIDE SEQUENCE [LARGE SCALE GENOMIC DNA]</scope>
    <source>
        <strain evidence="2 3">H1</strain>
    </source>
</reference>
<dbReference type="PROSITE" id="PS51704">
    <property type="entry name" value="GP_PDE"/>
    <property type="match status" value="1"/>
</dbReference>
<comment type="caution">
    <text evidence="2">The sequence shown here is derived from an EMBL/GenBank/DDBJ whole genome shotgun (WGS) entry which is preliminary data.</text>
</comment>
<evidence type="ECO:0000313" key="2">
    <source>
        <dbReference type="EMBL" id="ONG41547.1"/>
    </source>
</evidence>
<dbReference type="GO" id="GO:0006629">
    <property type="term" value="P:lipid metabolic process"/>
    <property type="evidence" value="ECO:0007669"/>
    <property type="project" value="InterPro"/>
</dbReference>
<dbReference type="AlphaFoldDB" id="A0A1S8CW46"/>
<dbReference type="OrthoDB" id="9795622at2"/>
<keyword evidence="3" id="KW-1185">Reference proteome</keyword>
<dbReference type="Gene3D" id="3.20.20.190">
    <property type="entry name" value="Phosphatidylinositol (PI) phosphodiesterase"/>
    <property type="match status" value="1"/>
</dbReference>
<dbReference type="GO" id="GO:0008081">
    <property type="term" value="F:phosphoric diester hydrolase activity"/>
    <property type="evidence" value="ECO:0007669"/>
    <property type="project" value="InterPro"/>
</dbReference>
<sequence>MRLIGHRGARNEAPENTLGGFKHIIALGLKAVEFDVRLLQDQQLVVIHDDNFLRTTGLDQTIAMTSSFQLVHTDNRVGWDSWPQAEPTPLLSEVLELIKHFEHIEVEIKAVNDERQAQLIAHQLHQALDGWQGRVTFTSFDLKVLEAFKSLNSSFQRGLLVEIPLGDAIIPIAKQLGCCRIGLRDSFATQDLIEKIHFEQLRCSVWTVNNVARARQLASWKIDGLITDVPSQMLAARIEGCTL</sequence>
<dbReference type="EMBL" id="MLCN01000008">
    <property type="protein sequence ID" value="ONG41547.1"/>
    <property type="molecule type" value="Genomic_DNA"/>
</dbReference>
<dbReference type="SUPFAM" id="SSF51695">
    <property type="entry name" value="PLC-like phosphodiesterases"/>
    <property type="match status" value="1"/>
</dbReference>
<organism evidence="2 3">
    <name type="scientific">Alkanindiges hydrocarboniclasticus</name>
    <dbReference type="NCBI Taxonomy" id="1907941"/>
    <lineage>
        <taxon>Bacteria</taxon>
        <taxon>Pseudomonadati</taxon>
        <taxon>Pseudomonadota</taxon>
        <taxon>Gammaproteobacteria</taxon>
        <taxon>Moraxellales</taxon>
        <taxon>Moraxellaceae</taxon>
        <taxon>Alkanindiges</taxon>
    </lineage>
</organism>
<dbReference type="InterPro" id="IPR030395">
    <property type="entry name" value="GP_PDE_dom"/>
</dbReference>
<gene>
    <name evidence="2" type="ORF">BKE30_03685</name>
</gene>
<name>A0A1S8CW46_9GAMM</name>
<protein>
    <submittedName>
        <fullName evidence="2">Glycerophosphodiester phosphodiesterase</fullName>
    </submittedName>
</protein>
<dbReference type="CDD" id="cd08556">
    <property type="entry name" value="GDPD"/>
    <property type="match status" value="1"/>
</dbReference>
<evidence type="ECO:0000313" key="3">
    <source>
        <dbReference type="Proteomes" id="UP000192132"/>
    </source>
</evidence>
<dbReference type="PANTHER" id="PTHR46211">
    <property type="entry name" value="GLYCEROPHOSPHORYL DIESTER PHOSPHODIESTERASE"/>
    <property type="match status" value="1"/>
</dbReference>
<dbReference type="PANTHER" id="PTHR46211:SF1">
    <property type="entry name" value="GLYCEROPHOSPHODIESTER PHOSPHODIESTERASE, CYTOPLASMIC"/>
    <property type="match status" value="1"/>
</dbReference>